<proteinExistence type="predicted"/>
<dbReference type="RefSeq" id="XP_003011871.1">
    <property type="nucleotide sequence ID" value="XM_003011825.1"/>
</dbReference>
<evidence type="ECO:0000313" key="2">
    <source>
        <dbReference type="EMBL" id="EFE31231.1"/>
    </source>
</evidence>
<feature type="compositionally biased region" description="Acidic residues" evidence="1">
    <location>
        <begin position="13"/>
        <end position="38"/>
    </location>
</feature>
<feature type="region of interest" description="Disordered" evidence="1">
    <location>
        <begin position="1"/>
        <end position="46"/>
    </location>
</feature>
<gene>
    <name evidence="2" type="ORF">ARB_01850</name>
</gene>
<sequence length="73" mass="7994">MAIRAERDRGGEEGEDIGDAEDDVEDDAEGDAGEDDDEKKENENGGSSVLFLAVALMLHGEHDANPRSWQMLY</sequence>
<accession>D4B079</accession>
<protein>
    <submittedName>
        <fullName evidence="2">Uncharacterized protein</fullName>
    </submittedName>
</protein>
<evidence type="ECO:0000313" key="3">
    <source>
        <dbReference type="Proteomes" id="UP000008866"/>
    </source>
</evidence>
<dbReference type="Proteomes" id="UP000008866">
    <property type="component" value="Unassembled WGS sequence"/>
</dbReference>
<dbReference type="AlphaFoldDB" id="D4B079"/>
<reference evidence="3" key="1">
    <citation type="journal article" date="2011" name="Genome Biol.">
        <title>Comparative and functional genomics provide insights into the pathogenicity of dermatophytic fungi.</title>
        <authorList>
            <person name="Burmester A."/>
            <person name="Shelest E."/>
            <person name="Gloeckner G."/>
            <person name="Heddergott C."/>
            <person name="Schindler S."/>
            <person name="Staib P."/>
            <person name="Heidel A."/>
            <person name="Felder M."/>
            <person name="Petzold A."/>
            <person name="Szafranski K."/>
            <person name="Feuermann M."/>
            <person name="Pedruzzi I."/>
            <person name="Priebe S."/>
            <person name="Groth M."/>
            <person name="Winkler R."/>
            <person name="Li W."/>
            <person name="Kniemeyer O."/>
            <person name="Schroeckh V."/>
            <person name="Hertweck C."/>
            <person name="Hube B."/>
            <person name="White T.C."/>
            <person name="Platzer M."/>
            <person name="Guthke R."/>
            <person name="Heitman J."/>
            <person name="Woestemeyer J."/>
            <person name="Zipfel P.F."/>
            <person name="Monod M."/>
            <person name="Brakhage A.A."/>
        </authorList>
    </citation>
    <scope>NUCLEOTIDE SEQUENCE [LARGE SCALE GENOMIC DNA]</scope>
    <source>
        <strain evidence="3">ATCC MYA-4681 / CBS 112371</strain>
    </source>
</reference>
<feature type="compositionally biased region" description="Basic and acidic residues" evidence="1">
    <location>
        <begin position="1"/>
        <end position="12"/>
    </location>
</feature>
<comment type="caution">
    <text evidence="2">The sequence shown here is derived from an EMBL/GenBank/DDBJ whole genome shotgun (WGS) entry which is preliminary data.</text>
</comment>
<dbReference type="GeneID" id="9523644"/>
<name>D4B079_ARTBC</name>
<organism evidence="2 3">
    <name type="scientific">Arthroderma benhamiae (strain ATCC MYA-4681 / CBS 112371)</name>
    <name type="common">Trichophyton mentagrophytes</name>
    <dbReference type="NCBI Taxonomy" id="663331"/>
    <lineage>
        <taxon>Eukaryota</taxon>
        <taxon>Fungi</taxon>
        <taxon>Dikarya</taxon>
        <taxon>Ascomycota</taxon>
        <taxon>Pezizomycotina</taxon>
        <taxon>Eurotiomycetes</taxon>
        <taxon>Eurotiomycetidae</taxon>
        <taxon>Onygenales</taxon>
        <taxon>Arthrodermataceae</taxon>
        <taxon>Trichophyton</taxon>
    </lineage>
</organism>
<dbReference type="EMBL" id="ABSU01000023">
    <property type="protein sequence ID" value="EFE31231.1"/>
    <property type="molecule type" value="Genomic_DNA"/>
</dbReference>
<dbReference type="HOGENOM" id="CLU_2704347_0_0_1"/>
<keyword evidence="3" id="KW-1185">Reference proteome</keyword>
<dbReference type="KEGG" id="abe:ARB_01850"/>
<evidence type="ECO:0000256" key="1">
    <source>
        <dbReference type="SAM" id="MobiDB-lite"/>
    </source>
</evidence>